<evidence type="ECO:0000313" key="2">
    <source>
        <dbReference type="EMBL" id="PZX19838.1"/>
    </source>
</evidence>
<keyword evidence="1" id="KW-0472">Membrane</keyword>
<dbReference type="EMBL" id="QKZL01000001">
    <property type="protein sequence ID" value="PZX19838.1"/>
    <property type="molecule type" value="Genomic_DNA"/>
</dbReference>
<dbReference type="RefSeq" id="WP_170133816.1">
    <property type="nucleotide sequence ID" value="NZ_QKZL01000001.1"/>
</dbReference>
<reference evidence="2 3" key="1">
    <citation type="submission" date="2018-06" db="EMBL/GenBank/DDBJ databases">
        <title>Genomic Encyclopedia of Archaeal and Bacterial Type Strains, Phase II (KMG-II): from individual species to whole genera.</title>
        <authorList>
            <person name="Goeker M."/>
        </authorList>
    </citation>
    <scope>NUCLEOTIDE SEQUENCE [LARGE SCALE GENOMIC DNA]</scope>
    <source>
        <strain evidence="2 3">DSM 22009</strain>
    </source>
</reference>
<name>A0A2W7NHV2_9RHOB</name>
<feature type="transmembrane region" description="Helical" evidence="1">
    <location>
        <begin position="12"/>
        <end position="41"/>
    </location>
</feature>
<sequence>MIHDTIDRTAEFILTFTGVSILVSFATVALAGAAAGAVILARWRRK</sequence>
<protein>
    <submittedName>
        <fullName evidence="2">Uncharacterized protein</fullName>
    </submittedName>
</protein>
<accession>A0A2W7NHV2</accession>
<gene>
    <name evidence="2" type="ORF">LX81_00301</name>
</gene>
<keyword evidence="1" id="KW-0812">Transmembrane</keyword>
<dbReference type="Proteomes" id="UP000248916">
    <property type="component" value="Unassembled WGS sequence"/>
</dbReference>
<proteinExistence type="predicted"/>
<organism evidence="2 3">
    <name type="scientific">Palleronia aestuarii</name>
    <dbReference type="NCBI Taxonomy" id="568105"/>
    <lineage>
        <taxon>Bacteria</taxon>
        <taxon>Pseudomonadati</taxon>
        <taxon>Pseudomonadota</taxon>
        <taxon>Alphaproteobacteria</taxon>
        <taxon>Rhodobacterales</taxon>
        <taxon>Roseobacteraceae</taxon>
        <taxon>Palleronia</taxon>
    </lineage>
</organism>
<evidence type="ECO:0000256" key="1">
    <source>
        <dbReference type="SAM" id="Phobius"/>
    </source>
</evidence>
<evidence type="ECO:0000313" key="3">
    <source>
        <dbReference type="Proteomes" id="UP000248916"/>
    </source>
</evidence>
<comment type="caution">
    <text evidence="2">The sequence shown here is derived from an EMBL/GenBank/DDBJ whole genome shotgun (WGS) entry which is preliminary data.</text>
</comment>
<dbReference type="AlphaFoldDB" id="A0A2W7NHV2"/>
<keyword evidence="1" id="KW-1133">Transmembrane helix</keyword>
<keyword evidence="3" id="KW-1185">Reference proteome</keyword>